<feature type="region of interest" description="Disordered" evidence="1">
    <location>
        <begin position="385"/>
        <end position="419"/>
    </location>
</feature>
<feature type="compositionally biased region" description="Polar residues" evidence="1">
    <location>
        <begin position="296"/>
        <end position="308"/>
    </location>
</feature>
<keyword evidence="3" id="KW-1185">Reference proteome</keyword>
<feature type="region of interest" description="Disordered" evidence="1">
    <location>
        <begin position="295"/>
        <end position="322"/>
    </location>
</feature>
<dbReference type="PANTHER" id="PTHR33087">
    <property type="entry name" value="OS07G0539200 PROTEIN"/>
    <property type="match status" value="1"/>
</dbReference>
<comment type="caution">
    <text evidence="2">The sequence shown here is derived from an EMBL/GenBank/DDBJ whole genome shotgun (WGS) entry which is preliminary data.</text>
</comment>
<feature type="compositionally biased region" description="Polar residues" evidence="1">
    <location>
        <begin position="393"/>
        <end position="411"/>
    </location>
</feature>
<feature type="compositionally biased region" description="Pro residues" evidence="1">
    <location>
        <begin position="10"/>
        <end position="28"/>
    </location>
</feature>
<evidence type="ECO:0000313" key="2">
    <source>
        <dbReference type="EMBL" id="KAK1601018.1"/>
    </source>
</evidence>
<name>A0AAD8QGY3_LOLMU</name>
<organism evidence="2 3">
    <name type="scientific">Lolium multiflorum</name>
    <name type="common">Italian ryegrass</name>
    <name type="synonym">Lolium perenne subsp. multiflorum</name>
    <dbReference type="NCBI Taxonomy" id="4521"/>
    <lineage>
        <taxon>Eukaryota</taxon>
        <taxon>Viridiplantae</taxon>
        <taxon>Streptophyta</taxon>
        <taxon>Embryophyta</taxon>
        <taxon>Tracheophyta</taxon>
        <taxon>Spermatophyta</taxon>
        <taxon>Magnoliopsida</taxon>
        <taxon>Liliopsida</taxon>
        <taxon>Poales</taxon>
        <taxon>Poaceae</taxon>
        <taxon>BOP clade</taxon>
        <taxon>Pooideae</taxon>
        <taxon>Poodae</taxon>
        <taxon>Poeae</taxon>
        <taxon>Poeae Chloroplast Group 2 (Poeae type)</taxon>
        <taxon>Loliodinae</taxon>
        <taxon>Loliinae</taxon>
        <taxon>Lolium</taxon>
    </lineage>
</organism>
<feature type="compositionally biased region" description="Basic and acidic residues" evidence="1">
    <location>
        <begin position="344"/>
        <end position="355"/>
    </location>
</feature>
<feature type="region of interest" description="Disordered" evidence="1">
    <location>
        <begin position="1"/>
        <end position="61"/>
    </location>
</feature>
<protein>
    <submittedName>
        <fullName evidence="2">Uncharacterized protein</fullName>
    </submittedName>
</protein>
<feature type="region of interest" description="Disordered" evidence="1">
    <location>
        <begin position="336"/>
        <end position="370"/>
    </location>
</feature>
<reference evidence="2" key="1">
    <citation type="submission" date="2023-07" db="EMBL/GenBank/DDBJ databases">
        <title>A chromosome-level genome assembly of Lolium multiflorum.</title>
        <authorList>
            <person name="Chen Y."/>
            <person name="Copetti D."/>
            <person name="Kolliker R."/>
            <person name="Studer B."/>
        </authorList>
    </citation>
    <scope>NUCLEOTIDE SEQUENCE</scope>
    <source>
        <strain evidence="2">02402/16</strain>
        <tissue evidence="2">Leaf</tissue>
    </source>
</reference>
<dbReference type="Proteomes" id="UP001231189">
    <property type="component" value="Unassembled WGS sequence"/>
</dbReference>
<evidence type="ECO:0000256" key="1">
    <source>
        <dbReference type="SAM" id="MobiDB-lite"/>
    </source>
</evidence>
<dbReference type="PANTHER" id="PTHR33087:SF52">
    <property type="entry name" value="CCHC-TYPE DOMAIN-CONTAINING PROTEIN"/>
    <property type="match status" value="1"/>
</dbReference>
<proteinExistence type="predicted"/>
<dbReference type="EMBL" id="JAUUTY010000521">
    <property type="protein sequence ID" value="KAK1601018.1"/>
    <property type="molecule type" value="Genomic_DNA"/>
</dbReference>
<feature type="region of interest" description="Disordered" evidence="1">
    <location>
        <begin position="438"/>
        <end position="472"/>
    </location>
</feature>
<dbReference type="InterPro" id="IPR053253">
    <property type="entry name" value="Sex_diff_modulator"/>
</dbReference>
<sequence>MHPRRQLGARPPPPPRADSGPPPPPPGREPPHPNLLRLSSPGEPQAQRRRLSAPVDLEEESPDLRTRILSHTAIVHQGISLFVKPWTRLVQATKVNQRVRVHLVLEGVPPHGWDREVAEELLGSSCVVEELAPETRSRADLDLFRLSAWTDNIKLIPPVRTLVIPEPEEVEARSSALALCYREEAEVTGAIGPLLLRAAEEGGVESFAGSAVSQIVAEAAVAAAAATLAALRDVVRTGKRSCLRWIGCCRRWTTRWRATFHPPRSVPKRKAVSFCFFHQEPASWVRKVSSKELLTDTEQGSEENTVLSPSGAGGRPSAPQQAELASVCAGTALDLGTTGTVETGEDRDVAIRWEDAPDSLAGGGDPEEEGHVFNKEEYFVVSLSDHSGKEDSGSQTRPHLCSPASSETGSSLEHDRGQVSGHLAQESFLGSSLKETREITRVGDLPPSHIRPSISQTDGCMPSPNHGLGGSSAAESVRELQPDCPPHDEPVFQEAECRGGAFHTKENHKEGCGGTGGCAQPADQEGLGGGDGLLKALGITPEGLSASNEDIQSLQKLFDSPLSNKHLQVVSSIFGKVMLRDFKDDVPLQREVHAQ</sequence>
<gene>
    <name evidence="2" type="ORF">QYE76_008321</name>
</gene>
<evidence type="ECO:0000313" key="3">
    <source>
        <dbReference type="Proteomes" id="UP001231189"/>
    </source>
</evidence>
<dbReference type="AlphaFoldDB" id="A0AAD8QGY3"/>
<accession>A0AAD8QGY3</accession>